<organism evidence="10 11">
    <name type="scientific">Trichinella nelsoni</name>
    <dbReference type="NCBI Taxonomy" id="6336"/>
    <lineage>
        <taxon>Eukaryota</taxon>
        <taxon>Metazoa</taxon>
        <taxon>Ecdysozoa</taxon>
        <taxon>Nematoda</taxon>
        <taxon>Enoplea</taxon>
        <taxon>Dorylaimia</taxon>
        <taxon>Trichinellida</taxon>
        <taxon>Trichinellidae</taxon>
        <taxon>Trichinella</taxon>
    </lineage>
</organism>
<evidence type="ECO:0000256" key="4">
    <source>
        <dbReference type="ARBA" id="ARBA00022824"/>
    </source>
</evidence>
<dbReference type="STRING" id="6336.A0A0V0RTV2"/>
<dbReference type="InterPro" id="IPR035952">
    <property type="entry name" value="Rhomboid-like_sf"/>
</dbReference>
<protein>
    <recommendedName>
        <fullName evidence="7">Derlin</fullName>
    </recommendedName>
</protein>
<evidence type="ECO:0000256" key="3">
    <source>
        <dbReference type="ARBA" id="ARBA00022692"/>
    </source>
</evidence>
<dbReference type="SUPFAM" id="SSF144091">
    <property type="entry name" value="Rhomboid-like"/>
    <property type="match status" value="1"/>
</dbReference>
<dbReference type="EMBL" id="JYDL01000080">
    <property type="protein sequence ID" value="KRX17884.1"/>
    <property type="molecule type" value="Genomic_DNA"/>
</dbReference>
<keyword evidence="11" id="KW-1185">Reference proteome</keyword>
<evidence type="ECO:0000256" key="9">
    <source>
        <dbReference type="SAM" id="SignalP"/>
    </source>
</evidence>
<accession>A0A0V0RTV2</accession>
<feature type="transmembrane region" description="Helical" evidence="7">
    <location>
        <begin position="121"/>
        <end position="143"/>
    </location>
</feature>
<keyword evidence="3 7" id="KW-0812">Transmembrane</keyword>
<feature type="transmembrane region" description="Helical" evidence="7">
    <location>
        <begin position="163"/>
        <end position="185"/>
    </location>
</feature>
<proteinExistence type="inferred from homology"/>
<comment type="caution">
    <text evidence="10">The sequence shown here is derived from an EMBL/GenBank/DDBJ whole genome shotgun (WGS) entry which is preliminary data.</text>
</comment>
<evidence type="ECO:0000256" key="6">
    <source>
        <dbReference type="ARBA" id="ARBA00023136"/>
    </source>
</evidence>
<comment type="function">
    <text evidence="7">May be involved in the degradation of misfolded endoplasmic reticulum (ER) luminal proteins.</text>
</comment>
<keyword evidence="9" id="KW-0732">Signal</keyword>
<keyword evidence="5 7" id="KW-1133">Transmembrane helix</keyword>
<dbReference type="GO" id="GO:0005789">
    <property type="term" value="C:endoplasmic reticulum membrane"/>
    <property type="evidence" value="ECO:0007669"/>
    <property type="project" value="UniProtKB-SubCell"/>
</dbReference>
<feature type="region of interest" description="Disordered" evidence="8">
    <location>
        <begin position="243"/>
        <end position="269"/>
    </location>
</feature>
<keyword evidence="6 7" id="KW-0472">Membrane</keyword>
<feature type="transmembrane region" description="Helical" evidence="7">
    <location>
        <begin position="39"/>
        <end position="56"/>
    </location>
</feature>
<evidence type="ECO:0000313" key="11">
    <source>
        <dbReference type="Proteomes" id="UP000054630"/>
    </source>
</evidence>
<name>A0A0V0RTV2_9BILA</name>
<comment type="similarity">
    <text evidence="2 7">Belongs to the derlin family.</text>
</comment>
<evidence type="ECO:0000313" key="10">
    <source>
        <dbReference type="EMBL" id="KRX17884.1"/>
    </source>
</evidence>
<gene>
    <name evidence="10" type="primary">cup-2</name>
    <name evidence="10" type="ORF">T07_11409</name>
</gene>
<dbReference type="Proteomes" id="UP000054630">
    <property type="component" value="Unassembled WGS sequence"/>
</dbReference>
<dbReference type="InterPro" id="IPR007599">
    <property type="entry name" value="DER1"/>
</dbReference>
<evidence type="ECO:0000256" key="8">
    <source>
        <dbReference type="SAM" id="MobiDB-lite"/>
    </source>
</evidence>
<evidence type="ECO:0000256" key="1">
    <source>
        <dbReference type="ARBA" id="ARBA00004477"/>
    </source>
</evidence>
<evidence type="ECO:0000256" key="5">
    <source>
        <dbReference type="ARBA" id="ARBA00022989"/>
    </source>
</evidence>
<evidence type="ECO:0000256" key="7">
    <source>
        <dbReference type="RuleBase" id="RU363059"/>
    </source>
</evidence>
<reference evidence="10 11" key="1">
    <citation type="submission" date="2015-01" db="EMBL/GenBank/DDBJ databases">
        <title>Evolution of Trichinella species and genotypes.</title>
        <authorList>
            <person name="Korhonen P.K."/>
            <person name="Edoardo P."/>
            <person name="Giuseppe L.R."/>
            <person name="Gasser R.B."/>
        </authorList>
    </citation>
    <scope>NUCLEOTIDE SEQUENCE [LARGE SCALE GENOMIC DNA]</scope>
    <source>
        <strain evidence="10">ISS37</strain>
    </source>
</reference>
<dbReference type="AlphaFoldDB" id="A0A0V0RTV2"/>
<keyword evidence="4 7" id="KW-0256">Endoplasmic reticulum</keyword>
<feature type="transmembrane region" description="Helical" evidence="7">
    <location>
        <begin position="197"/>
        <end position="214"/>
    </location>
</feature>
<feature type="signal peptide" evidence="9">
    <location>
        <begin position="1"/>
        <end position="19"/>
    </location>
</feature>
<dbReference type="PANTHER" id="PTHR11009">
    <property type="entry name" value="DER1-LIKE PROTEIN, DERLIN"/>
    <property type="match status" value="1"/>
</dbReference>
<feature type="chain" id="PRO_5006868251" description="Derlin" evidence="9">
    <location>
        <begin position="20"/>
        <end position="269"/>
    </location>
</feature>
<dbReference type="GO" id="GO:0006950">
    <property type="term" value="P:response to stress"/>
    <property type="evidence" value="ECO:0007669"/>
    <property type="project" value="UniProtKB-ARBA"/>
</dbReference>
<dbReference type="OrthoDB" id="19102at2759"/>
<feature type="compositionally biased region" description="Basic and acidic residues" evidence="8">
    <location>
        <begin position="250"/>
        <end position="259"/>
    </location>
</feature>
<evidence type="ECO:0000256" key="2">
    <source>
        <dbReference type="ARBA" id="ARBA00008917"/>
    </source>
</evidence>
<dbReference type="Pfam" id="PF04511">
    <property type="entry name" value="DER1"/>
    <property type="match status" value="1"/>
</dbReference>
<comment type="subcellular location">
    <subcellularLocation>
        <location evidence="1 7">Endoplasmic reticulum membrane</location>
        <topology evidence="1 7">Multi-pass membrane protein</topology>
    </subcellularLocation>
</comment>
<sequence>MMTHILFIVLHLSVRLKSGGIMAENDFSRWYRSVPEITRYWFSGTVVLPMLVRFRLLDSYWLFLDYDLVFHKLQIWRLVTALFYYPITPQTGFQYLILLYFLYSYSLKLETDAFRDKKADYLFMLIFNWLSATVIAFFCNIPILPEPMILSILYVWCQLNKDMIVPFWFGTYFKALYLPWALMFFNMILRGGGFNELVGILVGHLYFFLAIKYPQEFGGRSFLQTPKFLERLFPSRQGFRAFGQNGGVRGRNDSSDQHRWGRGYAVGGN</sequence>